<evidence type="ECO:0000256" key="10">
    <source>
        <dbReference type="ARBA" id="ARBA00022842"/>
    </source>
</evidence>
<comment type="subcellular location">
    <subcellularLocation>
        <location evidence="1 18">Mitochondrion inner membrane</location>
        <topology evidence="1 18">Multi-pass membrane protein</topology>
    </subcellularLocation>
</comment>
<dbReference type="InterPro" id="IPR011759">
    <property type="entry name" value="Cyt_c_oxidase_su2_TM_dom"/>
</dbReference>
<evidence type="ECO:0000256" key="13">
    <source>
        <dbReference type="ARBA" id="ARBA00022989"/>
    </source>
</evidence>
<evidence type="ECO:0000256" key="12">
    <source>
        <dbReference type="ARBA" id="ARBA00022982"/>
    </source>
</evidence>
<evidence type="ECO:0000256" key="11">
    <source>
        <dbReference type="ARBA" id="ARBA00022967"/>
    </source>
</evidence>
<keyword evidence="15 18" id="KW-0496">Mitochondrion</keyword>
<evidence type="ECO:0000256" key="18">
    <source>
        <dbReference type="RuleBase" id="RU000457"/>
    </source>
</evidence>
<keyword evidence="14 18" id="KW-0186">Copper</keyword>
<feature type="domain" description="Cytochrome oxidase subunit II transmembrane region profile" evidence="21">
    <location>
        <begin position="1"/>
        <end position="91"/>
    </location>
</feature>
<geneLocation type="mitochondrion" evidence="22"/>
<evidence type="ECO:0000256" key="4">
    <source>
        <dbReference type="ARBA" id="ARBA00015946"/>
    </source>
</evidence>
<dbReference type="NCBIfam" id="TIGR02866">
    <property type="entry name" value="CoxB"/>
    <property type="match status" value="1"/>
</dbReference>
<accession>A0A514ABT1</accession>
<keyword evidence="10" id="KW-0460">Magnesium</keyword>
<evidence type="ECO:0000256" key="16">
    <source>
        <dbReference type="ARBA" id="ARBA00023136"/>
    </source>
</evidence>
<dbReference type="AlphaFoldDB" id="A0A514ABT1"/>
<evidence type="ECO:0000256" key="9">
    <source>
        <dbReference type="ARBA" id="ARBA00022792"/>
    </source>
</evidence>
<organism evidence="22">
    <name type="scientific">Gordius sp. VVA-2019</name>
    <dbReference type="NCBI Taxonomy" id="2586752"/>
    <lineage>
        <taxon>Eukaryota</taxon>
        <taxon>Metazoa</taxon>
        <taxon>Ecdysozoa</taxon>
        <taxon>Nematomorpha</taxon>
        <taxon>Gordioida</taxon>
        <taxon>Gordea</taxon>
        <taxon>Gordioidea</taxon>
        <taxon>Gordiidae</taxon>
        <taxon>Gordius</taxon>
    </lineage>
</organism>
<dbReference type="Gene3D" id="1.10.287.90">
    <property type="match status" value="1"/>
</dbReference>
<comment type="function">
    <text evidence="18">Component of the cytochrome c oxidase, the last enzyme in the mitochondrial electron transport chain which drives oxidative phosphorylation. The respiratory chain contains 3 multisubunit complexes succinate dehydrogenase (complex II, CII), ubiquinol-cytochrome c oxidoreductase (cytochrome b-c1 complex, complex III, CIII) and cytochrome c oxidase (complex IV, CIV), that cooperate to transfer electrons derived from NADH and succinate to molecular oxygen, creating an electrochemical gradient over the inner membrane that drives transmembrane transport and the ATP synthase. Cytochrome c oxidase is the component of the respiratory chain that catalyzes the reduction of oxygen to water. Electrons originating from reduced cytochrome c in the intermembrane space (IMS) are transferred via the dinuclear copper A center (CU(A)) of subunit 2 and heme A of subunit 1 to the active site in subunit 1, a binuclear center (BNC) formed by heme A3 and copper B (CU(B)). The BNC reduces molecular oxygen to 2 water molecules using 4 electrons from cytochrome c in the IMS and 4 protons from the mitochondrial matrix.</text>
</comment>
<dbReference type="GO" id="GO:0042773">
    <property type="term" value="P:ATP synthesis coupled electron transport"/>
    <property type="evidence" value="ECO:0007669"/>
    <property type="project" value="TreeGrafter"/>
</dbReference>
<evidence type="ECO:0000256" key="17">
    <source>
        <dbReference type="ARBA" id="ARBA00049512"/>
    </source>
</evidence>
<feature type="transmembrane region" description="Helical" evidence="19">
    <location>
        <begin position="63"/>
        <end position="85"/>
    </location>
</feature>
<evidence type="ECO:0000259" key="20">
    <source>
        <dbReference type="PROSITE" id="PS50857"/>
    </source>
</evidence>
<dbReference type="Pfam" id="PF00116">
    <property type="entry name" value="COX2"/>
    <property type="match status" value="1"/>
</dbReference>
<evidence type="ECO:0000313" key="22">
    <source>
        <dbReference type="EMBL" id="QDH52385.1"/>
    </source>
</evidence>
<proteinExistence type="inferred from homology"/>
<dbReference type="SUPFAM" id="SSF81464">
    <property type="entry name" value="Cytochrome c oxidase subunit II-like, transmembrane region"/>
    <property type="match status" value="1"/>
</dbReference>
<dbReference type="InterPro" id="IPR002429">
    <property type="entry name" value="CcO_II-like_C"/>
</dbReference>
<keyword evidence="13 19" id="KW-1133">Transmembrane helix</keyword>
<feature type="transmembrane region" description="Helical" evidence="19">
    <location>
        <begin position="21"/>
        <end position="43"/>
    </location>
</feature>
<feature type="domain" description="Cytochrome oxidase subunit II copper A binding" evidence="20">
    <location>
        <begin position="92"/>
        <end position="225"/>
    </location>
</feature>
<evidence type="ECO:0000256" key="15">
    <source>
        <dbReference type="ARBA" id="ARBA00023128"/>
    </source>
</evidence>
<keyword evidence="7 18" id="KW-0812">Transmembrane</keyword>
<evidence type="ECO:0000256" key="19">
    <source>
        <dbReference type="SAM" id="Phobius"/>
    </source>
</evidence>
<gene>
    <name evidence="22" type="primary">COX2</name>
</gene>
<dbReference type="Pfam" id="PF02790">
    <property type="entry name" value="COX2_TM"/>
    <property type="match status" value="1"/>
</dbReference>
<name>A0A514ABT1_9BILA</name>
<comment type="subunit">
    <text evidence="3">Component of the cytochrome c oxidase (complex IV, CIV), a multisubunit enzyme composed of a catalytic core of 3 subunits and several supernumerary subunits. The complex exists as a monomer or a dimer and forms supercomplexes (SCs) in the inner mitochondrial membrane with ubiquinol-cytochrome c oxidoreductase (cytochrome b-c1 complex, complex III, CIII).</text>
</comment>
<comment type="catalytic activity">
    <reaction evidence="17">
        <text>4 Fe(II)-[cytochrome c] + O2 + 8 H(+)(in) = 4 Fe(III)-[cytochrome c] + 2 H2O + 4 H(+)(out)</text>
        <dbReference type="Rhea" id="RHEA:11436"/>
        <dbReference type="Rhea" id="RHEA-COMP:10350"/>
        <dbReference type="Rhea" id="RHEA-COMP:14399"/>
        <dbReference type="ChEBI" id="CHEBI:15377"/>
        <dbReference type="ChEBI" id="CHEBI:15378"/>
        <dbReference type="ChEBI" id="CHEBI:15379"/>
        <dbReference type="ChEBI" id="CHEBI:29033"/>
        <dbReference type="ChEBI" id="CHEBI:29034"/>
        <dbReference type="EC" id="7.1.1.9"/>
    </reaction>
    <physiologicalReaction direction="left-to-right" evidence="17">
        <dbReference type="Rhea" id="RHEA:11437"/>
    </physiologicalReaction>
</comment>
<dbReference type="InterPro" id="IPR014222">
    <property type="entry name" value="Cyt_c_oxidase_su2"/>
</dbReference>
<dbReference type="InterPro" id="IPR045187">
    <property type="entry name" value="CcO_II"/>
</dbReference>
<keyword evidence="8 18" id="KW-0479">Metal-binding</keyword>
<keyword evidence="12 18" id="KW-0249">Electron transport</keyword>
<dbReference type="PANTHER" id="PTHR22888:SF9">
    <property type="entry name" value="CYTOCHROME C OXIDASE SUBUNIT 2"/>
    <property type="match status" value="1"/>
</dbReference>
<dbReference type="GO" id="GO:0004129">
    <property type="term" value="F:cytochrome-c oxidase activity"/>
    <property type="evidence" value="ECO:0007669"/>
    <property type="project" value="UniProtKB-EC"/>
</dbReference>
<dbReference type="EMBL" id="MG257767">
    <property type="protein sequence ID" value="QDH52385.1"/>
    <property type="molecule type" value="Genomic_DNA"/>
</dbReference>
<evidence type="ECO:0000256" key="3">
    <source>
        <dbReference type="ARBA" id="ARBA00011164"/>
    </source>
</evidence>
<sequence>MNPWHMVFLNDMISSSSEYLLLLHEFAMAYIVAITVMVMFMFITIITPKSYTLKSAHMNLTEFIWTVLPMVILMAMALPTVKILYSNEDAHWPDLTVKVMGAQWYWNYEYSDFENMNFDSYMTQQEDLTTGKMRLLDTDNHLILPYKIMTRLIISSNDVIHSFALPQFSMKMDAIPGRLNQMFILPNKPMITYGQCSEICGVNHSFMPICLEAISTDNFLKWISTK</sequence>
<dbReference type="FunFam" id="2.60.40.420:FF:000001">
    <property type="entry name" value="Cytochrome c oxidase subunit 2"/>
    <property type="match status" value="1"/>
</dbReference>
<comment type="similarity">
    <text evidence="2 18">Belongs to the cytochrome c oxidase subunit 2 family.</text>
</comment>
<protein>
    <recommendedName>
        <fullName evidence="4 18">Cytochrome c oxidase subunit 2</fullName>
    </recommendedName>
</protein>
<evidence type="ECO:0000256" key="7">
    <source>
        <dbReference type="ARBA" id="ARBA00022692"/>
    </source>
</evidence>
<dbReference type="SUPFAM" id="SSF49503">
    <property type="entry name" value="Cupredoxins"/>
    <property type="match status" value="1"/>
</dbReference>
<evidence type="ECO:0000256" key="2">
    <source>
        <dbReference type="ARBA" id="ARBA00007866"/>
    </source>
</evidence>
<keyword evidence="16 18" id="KW-0472">Membrane</keyword>
<dbReference type="InterPro" id="IPR034210">
    <property type="entry name" value="CcO_II_C"/>
</dbReference>
<dbReference type="InterPro" id="IPR008972">
    <property type="entry name" value="Cupredoxin"/>
</dbReference>
<evidence type="ECO:0000256" key="14">
    <source>
        <dbReference type="ARBA" id="ARBA00023008"/>
    </source>
</evidence>
<reference evidence="22" key="1">
    <citation type="journal article" date="2019" name="Nucleic Acids Res.">
        <title>Coding palindromes in mitochondrial genes of Nematomorpha.</title>
        <authorList>
            <person name="Mikhailov K.V."/>
            <person name="Efeykin B.D."/>
            <person name="Panchin A.Y."/>
            <person name="Knorre D.A."/>
            <person name="Logacheva M.D."/>
            <person name="Penin A.A."/>
            <person name="Muntyan M.S."/>
            <person name="Nikitin M.A."/>
            <person name="Popova O.V."/>
            <person name="Zanegina O.N."/>
            <person name="Vyssokikh M.Y."/>
            <person name="Spiridonov S.E."/>
            <person name="Aleoshin V.V."/>
            <person name="Panchin Y.V."/>
        </authorList>
    </citation>
    <scope>NUCLEOTIDE SEQUENCE</scope>
</reference>
<dbReference type="GO" id="GO:0005507">
    <property type="term" value="F:copper ion binding"/>
    <property type="evidence" value="ECO:0007669"/>
    <property type="project" value="InterPro"/>
</dbReference>
<dbReference type="PANTHER" id="PTHR22888">
    <property type="entry name" value="CYTOCHROME C OXIDASE, SUBUNIT II"/>
    <property type="match status" value="1"/>
</dbReference>
<evidence type="ECO:0000256" key="6">
    <source>
        <dbReference type="ARBA" id="ARBA00022660"/>
    </source>
</evidence>
<evidence type="ECO:0000256" key="5">
    <source>
        <dbReference type="ARBA" id="ARBA00022448"/>
    </source>
</evidence>
<dbReference type="PROSITE" id="PS50857">
    <property type="entry name" value="COX2_CUA"/>
    <property type="match status" value="1"/>
</dbReference>
<dbReference type="GO" id="GO:0005743">
    <property type="term" value="C:mitochondrial inner membrane"/>
    <property type="evidence" value="ECO:0007669"/>
    <property type="project" value="UniProtKB-SubCell"/>
</dbReference>
<comment type="cofactor">
    <cofactor evidence="18">
        <name>Cu cation</name>
        <dbReference type="ChEBI" id="CHEBI:23378"/>
    </cofactor>
    <text evidence="18">Binds a copper A center.</text>
</comment>
<keyword evidence="5 18" id="KW-0813">Transport</keyword>
<dbReference type="PROSITE" id="PS00078">
    <property type="entry name" value="COX2"/>
    <property type="match status" value="1"/>
</dbReference>
<keyword evidence="6 18" id="KW-0679">Respiratory chain</keyword>
<evidence type="ECO:0000256" key="1">
    <source>
        <dbReference type="ARBA" id="ARBA00004448"/>
    </source>
</evidence>
<dbReference type="InterPro" id="IPR036257">
    <property type="entry name" value="Cyt_c_oxidase_su2_TM_sf"/>
</dbReference>
<dbReference type="InterPro" id="IPR001505">
    <property type="entry name" value="Copper_CuA"/>
</dbReference>
<keyword evidence="11" id="KW-1278">Translocase</keyword>
<keyword evidence="9 18" id="KW-0999">Mitochondrion inner membrane</keyword>
<dbReference type="PROSITE" id="PS50999">
    <property type="entry name" value="COX2_TM"/>
    <property type="match status" value="1"/>
</dbReference>
<evidence type="ECO:0000259" key="21">
    <source>
        <dbReference type="PROSITE" id="PS50999"/>
    </source>
</evidence>
<dbReference type="GO" id="GO:0016491">
    <property type="term" value="F:oxidoreductase activity"/>
    <property type="evidence" value="ECO:0007669"/>
    <property type="project" value="InterPro"/>
</dbReference>
<dbReference type="PRINTS" id="PR01166">
    <property type="entry name" value="CYCOXIDASEII"/>
</dbReference>
<dbReference type="Gene3D" id="2.60.40.420">
    <property type="entry name" value="Cupredoxins - blue copper proteins"/>
    <property type="match status" value="1"/>
</dbReference>
<dbReference type="CDD" id="cd13912">
    <property type="entry name" value="CcO_II_C"/>
    <property type="match status" value="1"/>
</dbReference>
<evidence type="ECO:0000256" key="8">
    <source>
        <dbReference type="ARBA" id="ARBA00022723"/>
    </source>
</evidence>